<dbReference type="EMBL" id="FZQA01000001">
    <property type="protein sequence ID" value="SNT67683.1"/>
    <property type="molecule type" value="Genomic_DNA"/>
</dbReference>
<evidence type="ECO:0000256" key="1">
    <source>
        <dbReference type="SAM" id="MobiDB-lite"/>
    </source>
</evidence>
<protein>
    <submittedName>
        <fullName evidence="3">Putative hemolysin</fullName>
    </submittedName>
</protein>
<reference evidence="3 4" key="1">
    <citation type="submission" date="2017-07" db="EMBL/GenBank/DDBJ databases">
        <authorList>
            <person name="Sun Z.S."/>
            <person name="Albrecht U."/>
            <person name="Echele G."/>
            <person name="Lee C.C."/>
        </authorList>
    </citation>
    <scope>NUCLEOTIDE SEQUENCE [LARGE SCALE GENOMIC DNA]</scope>
    <source>
        <strain evidence="3 4">CGMCC 1.12710</strain>
    </source>
</reference>
<evidence type="ECO:0000313" key="4">
    <source>
        <dbReference type="Proteomes" id="UP000198346"/>
    </source>
</evidence>
<dbReference type="AlphaFoldDB" id="A0A239PK35"/>
<dbReference type="InterPro" id="IPR002123">
    <property type="entry name" value="Plipid/glycerol_acylTrfase"/>
</dbReference>
<dbReference type="Proteomes" id="UP000198346">
    <property type="component" value="Unassembled WGS sequence"/>
</dbReference>
<dbReference type="RefSeq" id="WP_089410705.1">
    <property type="nucleotide sequence ID" value="NZ_FZQA01000001.1"/>
</dbReference>
<organism evidence="3 4">
    <name type="scientific">Amphiplicatus metriothermophilus</name>
    <dbReference type="NCBI Taxonomy" id="1519374"/>
    <lineage>
        <taxon>Bacteria</taxon>
        <taxon>Pseudomonadati</taxon>
        <taxon>Pseudomonadota</taxon>
        <taxon>Alphaproteobacteria</taxon>
        <taxon>Parvularculales</taxon>
        <taxon>Parvularculaceae</taxon>
        <taxon>Amphiplicatus</taxon>
    </lineage>
</organism>
<dbReference type="OrthoDB" id="1113830at2"/>
<name>A0A239PK35_9PROT</name>
<evidence type="ECO:0000259" key="2">
    <source>
        <dbReference type="SMART" id="SM00563"/>
    </source>
</evidence>
<evidence type="ECO:0000313" key="3">
    <source>
        <dbReference type="EMBL" id="SNT67683.1"/>
    </source>
</evidence>
<dbReference type="Pfam" id="PF01553">
    <property type="entry name" value="Acyltransferase"/>
    <property type="match status" value="1"/>
</dbReference>
<keyword evidence="4" id="KW-1185">Reference proteome</keyword>
<feature type="domain" description="Phospholipid/glycerol acyltransferase" evidence="2">
    <location>
        <begin position="102"/>
        <end position="225"/>
    </location>
</feature>
<dbReference type="SUPFAM" id="SSF69593">
    <property type="entry name" value="Glycerol-3-phosphate (1)-acyltransferase"/>
    <property type="match status" value="1"/>
</dbReference>
<sequence length="306" mass="33975">MAQADQSVGAPARDGDVSSGNDGDKHIVETLIEERATTLVRSRLWPLYRAILYPLLRKKEAARMADAIAPLSGRGVLGHVSGILSLDVAVSGLEHVPRRGGVIIASTHPTGIADGVAMYDALKQVRQDVIFFANRDAIRVAPRLAETLIPVEWVEAKRTRARSRETLESAMRAFESGACVVLFASGRIAYMDETRALQEQPWQPSVAIFARKYRCPVVPADVKARNSWLYYWFWKLSTELRDITLFNELLNKRGKRFDIAFGPAIPPEALKGDPHEVTAALREHAFRRIRAGLPWRPLPSCDSIAG</sequence>
<feature type="region of interest" description="Disordered" evidence="1">
    <location>
        <begin position="1"/>
        <end position="23"/>
    </location>
</feature>
<dbReference type="GO" id="GO:0016746">
    <property type="term" value="F:acyltransferase activity"/>
    <property type="evidence" value="ECO:0007669"/>
    <property type="project" value="InterPro"/>
</dbReference>
<accession>A0A239PK35</accession>
<gene>
    <name evidence="3" type="ORF">SAMN06297382_0175</name>
</gene>
<proteinExistence type="predicted"/>
<dbReference type="SMART" id="SM00563">
    <property type="entry name" value="PlsC"/>
    <property type="match status" value="1"/>
</dbReference>